<gene>
    <name evidence="6" type="ORF">Cvel_18701</name>
</gene>
<feature type="compositionally biased region" description="Basic and acidic residues" evidence="3">
    <location>
        <begin position="17"/>
        <end position="31"/>
    </location>
</feature>
<keyword evidence="4" id="KW-1133">Transmembrane helix</keyword>
<dbReference type="SUPFAM" id="SSF52151">
    <property type="entry name" value="FabD/lysophospholipase-like"/>
    <property type="match status" value="1"/>
</dbReference>
<accession>A0A0G4FU63</accession>
<feature type="compositionally biased region" description="Low complexity" evidence="3">
    <location>
        <begin position="449"/>
        <end position="460"/>
    </location>
</feature>
<evidence type="ECO:0000313" key="6">
    <source>
        <dbReference type="EMBL" id="CEM18191.1"/>
    </source>
</evidence>
<dbReference type="GO" id="GO:0004623">
    <property type="term" value="F:phospholipase A2 activity"/>
    <property type="evidence" value="ECO:0007669"/>
    <property type="project" value="TreeGrafter"/>
</dbReference>
<feature type="region of interest" description="Disordered" evidence="3">
    <location>
        <begin position="732"/>
        <end position="753"/>
    </location>
</feature>
<dbReference type="InterPro" id="IPR002642">
    <property type="entry name" value="LysoPLipase_cat_dom"/>
</dbReference>
<dbReference type="GO" id="GO:0046475">
    <property type="term" value="P:glycerophospholipid catabolic process"/>
    <property type="evidence" value="ECO:0007669"/>
    <property type="project" value="TreeGrafter"/>
</dbReference>
<reference evidence="6" key="1">
    <citation type="submission" date="2014-11" db="EMBL/GenBank/DDBJ databases">
        <authorList>
            <person name="Otto D Thomas"/>
            <person name="Naeem Raeece"/>
        </authorList>
    </citation>
    <scope>NUCLEOTIDE SEQUENCE</scope>
</reference>
<feature type="domain" description="PLA2c" evidence="5">
    <location>
        <begin position="146"/>
        <end position="206"/>
    </location>
</feature>
<feature type="transmembrane region" description="Helical" evidence="4">
    <location>
        <begin position="73"/>
        <end position="95"/>
    </location>
</feature>
<name>A0A0G4FU63_9ALVE</name>
<keyword evidence="1" id="KW-0378">Hydrolase</keyword>
<protein>
    <recommendedName>
        <fullName evidence="5">PLA2c domain-containing protein</fullName>
    </recommendedName>
</protein>
<keyword evidence="2" id="KW-0443">Lipid metabolism</keyword>
<dbReference type="Pfam" id="PF01735">
    <property type="entry name" value="PLA2_B"/>
    <property type="match status" value="1"/>
</dbReference>
<dbReference type="InterPro" id="IPR016035">
    <property type="entry name" value="Acyl_Trfase/lysoPLipase"/>
</dbReference>
<feature type="compositionally biased region" description="Basic residues" evidence="3">
    <location>
        <begin position="426"/>
        <end position="441"/>
    </location>
</feature>
<dbReference type="PANTHER" id="PTHR10728">
    <property type="entry name" value="CYTOSOLIC PHOSPHOLIPASE A2"/>
    <property type="match status" value="1"/>
</dbReference>
<proteinExistence type="predicted"/>
<dbReference type="PANTHER" id="PTHR10728:SF40">
    <property type="entry name" value="PATATIN FAMILY PROTEIN"/>
    <property type="match status" value="1"/>
</dbReference>
<evidence type="ECO:0000256" key="3">
    <source>
        <dbReference type="SAM" id="MobiDB-lite"/>
    </source>
</evidence>
<feature type="region of interest" description="Disordered" evidence="3">
    <location>
        <begin position="1"/>
        <end position="32"/>
    </location>
</feature>
<evidence type="ECO:0000256" key="4">
    <source>
        <dbReference type="SAM" id="Phobius"/>
    </source>
</evidence>
<dbReference type="GO" id="GO:0005829">
    <property type="term" value="C:cytosol"/>
    <property type="evidence" value="ECO:0007669"/>
    <property type="project" value="TreeGrafter"/>
</dbReference>
<keyword evidence="4" id="KW-0472">Membrane</keyword>
<dbReference type="EMBL" id="CDMZ01000624">
    <property type="protein sequence ID" value="CEM18191.1"/>
    <property type="molecule type" value="Genomic_DNA"/>
</dbReference>
<keyword evidence="4" id="KW-0812">Transmembrane</keyword>
<dbReference type="Gene3D" id="3.40.1090.10">
    <property type="entry name" value="Cytosolic phospholipase A2 catalytic domain"/>
    <property type="match status" value="1"/>
</dbReference>
<evidence type="ECO:0000256" key="1">
    <source>
        <dbReference type="ARBA" id="ARBA00022801"/>
    </source>
</evidence>
<evidence type="ECO:0000256" key="2">
    <source>
        <dbReference type="ARBA" id="ARBA00023098"/>
    </source>
</evidence>
<sequence>MEGEDPHAQLQPLAATGREEDTGVDKNKHNFEGSAAMKGSAGVTLAKGGRGRETGRCNRNFSLSITVVVVCRWNLLACGAFLLIGFVVAYLHWWMSALPLEETAVLNGVTESHVWAFDGVPLSSDFPELSQGPFGIPSLQEKPSFGVALSGGGYRSCALASGWMRALSLLGVLQKVRYASTTSGSSWWNGAFAYSDVESDEFFSTYLQPEQLSVERILRGPDKGSFEAAIANGSVTLKILKQYFADALRFLFRQWDEIHLRAWSEGIHYQFLQPLGLDSFRAVTSAEGTRGGPDRLERLAESEGLRVFKSKSKKPFPIITGSVRSVRDPSGHPFFAFEHTPLYNGVPFEHPDGRPIGLGAGFVDPLGFNSEVLHVPEQLRGRRWGNSTYGDQERNPSSRTFSGVSGGGAREEGWRSGSGRGGSPSRKQRRGEKKRSRRRARTGGGGDGQDSPSSSTSSSVREGRLVVKNRFVVPLAEYVGISSAYMMMMMKPEREHSYLYGATNLHYFNLKDFKAEESTFGDGGGQDYYGLFSLLRRKTKFVIVFDSKMSPLEREGDDPSELAAFFGASLTGSGDIGAKELNKASQVFEREEWEALKAELWARAQTGGAVYARRRLKVVSNLRFQGIEGGWECELLFVLNSVNVEFERRLPRETRTYLRRERNNWRATEESYFGRFLAHLHPFMAAPVGSVPHTSTMYMNFPGPVVQLMTHMASFTLLSLKETVWEMVAQAEAERRNEEDQEKEETDVKLQQE</sequence>
<dbReference type="AlphaFoldDB" id="A0A0G4FU63"/>
<organism evidence="6">
    <name type="scientific">Chromera velia CCMP2878</name>
    <dbReference type="NCBI Taxonomy" id="1169474"/>
    <lineage>
        <taxon>Eukaryota</taxon>
        <taxon>Sar</taxon>
        <taxon>Alveolata</taxon>
        <taxon>Colpodellida</taxon>
        <taxon>Chromeraceae</taxon>
        <taxon>Chromera</taxon>
    </lineage>
</organism>
<feature type="region of interest" description="Disordered" evidence="3">
    <location>
        <begin position="382"/>
        <end position="461"/>
    </location>
</feature>
<dbReference type="VEuPathDB" id="CryptoDB:Cvel_18701"/>
<evidence type="ECO:0000259" key="5">
    <source>
        <dbReference type="Pfam" id="PF01735"/>
    </source>
</evidence>